<dbReference type="GO" id="GO:0005743">
    <property type="term" value="C:mitochondrial inner membrane"/>
    <property type="evidence" value="ECO:0007669"/>
    <property type="project" value="TreeGrafter"/>
</dbReference>
<keyword evidence="4" id="KW-0472">Membrane</keyword>
<organism evidence="6 7">
    <name type="scientific">Gossypium stocksii</name>
    <dbReference type="NCBI Taxonomy" id="47602"/>
    <lineage>
        <taxon>Eukaryota</taxon>
        <taxon>Viridiplantae</taxon>
        <taxon>Streptophyta</taxon>
        <taxon>Embryophyta</taxon>
        <taxon>Tracheophyta</taxon>
        <taxon>Spermatophyta</taxon>
        <taxon>Magnoliopsida</taxon>
        <taxon>eudicotyledons</taxon>
        <taxon>Gunneridae</taxon>
        <taxon>Pentapetalae</taxon>
        <taxon>rosids</taxon>
        <taxon>malvids</taxon>
        <taxon>Malvales</taxon>
        <taxon>Malvaceae</taxon>
        <taxon>Malvoideae</taxon>
        <taxon>Gossypium</taxon>
    </lineage>
</organism>
<evidence type="ECO:0000313" key="7">
    <source>
        <dbReference type="Proteomes" id="UP000828251"/>
    </source>
</evidence>
<reference evidence="6 7" key="1">
    <citation type="journal article" date="2021" name="Plant Biotechnol. J.">
        <title>Multi-omics assisted identification of the key and species-specific regulatory components of drought-tolerant mechanisms in Gossypium stocksii.</title>
        <authorList>
            <person name="Yu D."/>
            <person name="Ke L."/>
            <person name="Zhang D."/>
            <person name="Wu Y."/>
            <person name="Sun Y."/>
            <person name="Mei J."/>
            <person name="Sun J."/>
            <person name="Sun Y."/>
        </authorList>
    </citation>
    <scope>NUCLEOTIDE SEQUENCE [LARGE SCALE GENOMIC DNA]</scope>
    <source>
        <strain evidence="7">cv. E1</strain>
        <tissue evidence="6">Leaf</tissue>
    </source>
</reference>
<dbReference type="Gene3D" id="3.40.50.300">
    <property type="entry name" value="P-loop containing nucleotide triphosphate hydrolases"/>
    <property type="match status" value="2"/>
</dbReference>
<dbReference type="OrthoDB" id="6500128at2759"/>
<dbReference type="Gene3D" id="1.20.1560.10">
    <property type="entry name" value="ABC transporter type 1, transmembrane domain"/>
    <property type="match status" value="1"/>
</dbReference>
<keyword evidence="2" id="KW-0812">Transmembrane</keyword>
<evidence type="ECO:0000256" key="1">
    <source>
        <dbReference type="ARBA" id="ARBA00004141"/>
    </source>
</evidence>
<evidence type="ECO:0000313" key="6">
    <source>
        <dbReference type="EMBL" id="KAH1031084.1"/>
    </source>
</evidence>
<sequence length="366" mass="41265">MANAHTFVTQLSNQYSTEKQRIAIARAILKNPPILLLDEATSALDSKSEKLVQDALEKAMQRRTVILIAYKMSTIINADIITVVENGQVTEIGTHSSLLDSSKFYKNLFSIQNIRPIRESSITSMEWLVKRPWEILEKLYIQAKSTKGFAGDSAATHRKVVALASESATNTRTIASFFHEEHILEKARMSLEEPMKRSMKEKTLDQKIEIEPDAPQDTQLKMIKGKIKFQNVEFNYPLRLEVTVSNNFSLQIEPGTKVALVGPSGAGKSSVLTILLRFYDPNQGRVLIDETNIKEYKLKTLRKQIGLVQQEPLLFSSTLRDNIYYGTEQASEAEIVEVSTKANIHEFISNLPDGYNTLVRDKGCQL</sequence>
<comment type="subcellular location">
    <subcellularLocation>
        <location evidence="1">Membrane</location>
        <topology evidence="1">Multi-pass membrane protein</topology>
    </subcellularLocation>
</comment>
<protein>
    <recommendedName>
        <fullName evidence="5">ABC transporter domain-containing protein</fullName>
    </recommendedName>
</protein>
<comment type="caution">
    <text evidence="6">The sequence shown here is derived from an EMBL/GenBank/DDBJ whole genome shotgun (WGS) entry which is preliminary data.</text>
</comment>
<dbReference type="InterPro" id="IPR027417">
    <property type="entry name" value="P-loop_NTPase"/>
</dbReference>
<dbReference type="PANTHER" id="PTHR43394">
    <property type="entry name" value="ATP-DEPENDENT PERMEASE MDL1, MITOCHONDRIAL"/>
    <property type="match status" value="1"/>
</dbReference>
<evidence type="ECO:0000256" key="3">
    <source>
        <dbReference type="ARBA" id="ARBA00022989"/>
    </source>
</evidence>
<dbReference type="AlphaFoldDB" id="A0A9D3ZEU7"/>
<dbReference type="InterPro" id="IPR003439">
    <property type="entry name" value="ABC_transporter-like_ATP-bd"/>
</dbReference>
<gene>
    <name evidence="6" type="ORF">J1N35_043258</name>
</gene>
<dbReference type="EMBL" id="JAIQCV010000013">
    <property type="protein sequence ID" value="KAH1031084.1"/>
    <property type="molecule type" value="Genomic_DNA"/>
</dbReference>
<dbReference type="Proteomes" id="UP000828251">
    <property type="component" value="Unassembled WGS sequence"/>
</dbReference>
<dbReference type="GO" id="GO:0016887">
    <property type="term" value="F:ATP hydrolysis activity"/>
    <property type="evidence" value="ECO:0007669"/>
    <property type="project" value="InterPro"/>
</dbReference>
<name>A0A9D3ZEU7_9ROSI</name>
<dbReference type="InterPro" id="IPR039421">
    <property type="entry name" value="Type_1_exporter"/>
</dbReference>
<dbReference type="GO" id="GO:0090374">
    <property type="term" value="P:oligopeptide export from mitochondrion"/>
    <property type="evidence" value="ECO:0007669"/>
    <property type="project" value="TreeGrafter"/>
</dbReference>
<dbReference type="GO" id="GO:0005524">
    <property type="term" value="F:ATP binding"/>
    <property type="evidence" value="ECO:0007669"/>
    <property type="project" value="InterPro"/>
</dbReference>
<accession>A0A9D3ZEU7</accession>
<feature type="domain" description="ABC transporter" evidence="5">
    <location>
        <begin position="16"/>
        <end position="42"/>
    </location>
</feature>
<dbReference type="SUPFAM" id="SSF52540">
    <property type="entry name" value="P-loop containing nucleoside triphosphate hydrolases"/>
    <property type="match status" value="2"/>
</dbReference>
<evidence type="ECO:0000256" key="4">
    <source>
        <dbReference type="ARBA" id="ARBA00023136"/>
    </source>
</evidence>
<dbReference type="PANTHER" id="PTHR43394:SF1">
    <property type="entry name" value="ATP-BINDING CASSETTE SUB-FAMILY B MEMBER 10, MITOCHONDRIAL"/>
    <property type="match status" value="1"/>
</dbReference>
<proteinExistence type="predicted"/>
<evidence type="ECO:0000259" key="5">
    <source>
        <dbReference type="Pfam" id="PF00005"/>
    </source>
</evidence>
<keyword evidence="7" id="KW-1185">Reference proteome</keyword>
<dbReference type="InterPro" id="IPR036640">
    <property type="entry name" value="ABC1_TM_sf"/>
</dbReference>
<keyword evidence="3" id="KW-1133">Transmembrane helix</keyword>
<dbReference type="GO" id="GO:0015421">
    <property type="term" value="F:ABC-type oligopeptide transporter activity"/>
    <property type="evidence" value="ECO:0007669"/>
    <property type="project" value="TreeGrafter"/>
</dbReference>
<dbReference type="Pfam" id="PF00005">
    <property type="entry name" value="ABC_tran"/>
    <property type="match status" value="2"/>
</dbReference>
<evidence type="ECO:0000256" key="2">
    <source>
        <dbReference type="ARBA" id="ARBA00022692"/>
    </source>
</evidence>
<feature type="domain" description="ABC transporter" evidence="5">
    <location>
        <begin position="246"/>
        <end position="350"/>
    </location>
</feature>